<accession>A0ABW4ZP31</accession>
<dbReference type="GO" id="GO:0008233">
    <property type="term" value="F:peptidase activity"/>
    <property type="evidence" value="ECO:0007669"/>
    <property type="project" value="UniProtKB-KW"/>
</dbReference>
<name>A0ABW4ZP31_9SPHI</name>
<comment type="caution">
    <text evidence="8">The sequence shown here is derived from an EMBL/GenBank/DDBJ whole genome shotgun (WGS) entry which is preliminary data.</text>
</comment>
<dbReference type="PANTHER" id="PTHR10381:SF70">
    <property type="entry name" value="ATP-DEPENDENT CLP PROTEASE PROTEOLYTIC SUBUNIT"/>
    <property type="match status" value="1"/>
</dbReference>
<dbReference type="InterPro" id="IPR001907">
    <property type="entry name" value="ClpP"/>
</dbReference>
<evidence type="ECO:0000313" key="9">
    <source>
        <dbReference type="Proteomes" id="UP001597387"/>
    </source>
</evidence>
<dbReference type="InterPro" id="IPR029045">
    <property type="entry name" value="ClpP/crotonase-like_dom_sf"/>
</dbReference>
<proteinExistence type="inferred from homology"/>
<dbReference type="Proteomes" id="UP001597387">
    <property type="component" value="Unassembled WGS sequence"/>
</dbReference>
<comment type="similarity">
    <text evidence="1 6">Belongs to the peptidase S14 family.</text>
</comment>
<evidence type="ECO:0000256" key="5">
    <source>
        <dbReference type="ARBA" id="ARBA00022825"/>
    </source>
</evidence>
<dbReference type="EMBL" id="JBHUHZ010000002">
    <property type="protein sequence ID" value="MFD2163685.1"/>
    <property type="molecule type" value="Genomic_DNA"/>
</dbReference>
<evidence type="ECO:0000256" key="6">
    <source>
        <dbReference type="RuleBase" id="RU003567"/>
    </source>
</evidence>
<dbReference type="SUPFAM" id="SSF52096">
    <property type="entry name" value="ClpP/crotonase"/>
    <property type="match status" value="1"/>
</dbReference>
<evidence type="ECO:0000256" key="3">
    <source>
        <dbReference type="ARBA" id="ARBA00022670"/>
    </source>
</evidence>
<dbReference type="RefSeq" id="WP_255900438.1">
    <property type="nucleotide sequence ID" value="NZ_JAFMZO010000002.1"/>
</dbReference>
<keyword evidence="2" id="KW-0963">Cytoplasm</keyword>
<keyword evidence="3 8" id="KW-0645">Protease</keyword>
<keyword evidence="9" id="KW-1185">Reference proteome</keyword>
<dbReference type="PANTHER" id="PTHR10381">
    <property type="entry name" value="ATP-DEPENDENT CLP PROTEASE PROTEOLYTIC SUBUNIT"/>
    <property type="match status" value="1"/>
</dbReference>
<keyword evidence="5" id="KW-0720">Serine protease</keyword>
<organism evidence="8 9">
    <name type="scientific">Paradesertivirga mongoliensis</name>
    <dbReference type="NCBI Taxonomy" id="2100740"/>
    <lineage>
        <taxon>Bacteria</taxon>
        <taxon>Pseudomonadati</taxon>
        <taxon>Bacteroidota</taxon>
        <taxon>Sphingobacteriia</taxon>
        <taxon>Sphingobacteriales</taxon>
        <taxon>Sphingobacteriaceae</taxon>
        <taxon>Paradesertivirga</taxon>
    </lineage>
</organism>
<evidence type="ECO:0000256" key="1">
    <source>
        <dbReference type="ARBA" id="ARBA00007039"/>
    </source>
</evidence>
<evidence type="ECO:0000256" key="4">
    <source>
        <dbReference type="ARBA" id="ARBA00022801"/>
    </source>
</evidence>
<keyword evidence="4 8" id="KW-0378">Hydrolase</keyword>
<evidence type="ECO:0000256" key="7">
    <source>
        <dbReference type="SAM" id="MobiDB-lite"/>
    </source>
</evidence>
<evidence type="ECO:0000313" key="8">
    <source>
        <dbReference type="EMBL" id="MFD2163685.1"/>
    </source>
</evidence>
<dbReference type="PRINTS" id="PR00127">
    <property type="entry name" value="CLPPROTEASEP"/>
</dbReference>
<dbReference type="InterPro" id="IPR023562">
    <property type="entry name" value="ClpP/TepA"/>
</dbReference>
<reference evidence="9" key="1">
    <citation type="journal article" date="2019" name="Int. J. Syst. Evol. Microbiol.">
        <title>The Global Catalogue of Microorganisms (GCM) 10K type strain sequencing project: providing services to taxonomists for standard genome sequencing and annotation.</title>
        <authorList>
            <consortium name="The Broad Institute Genomics Platform"/>
            <consortium name="The Broad Institute Genome Sequencing Center for Infectious Disease"/>
            <person name="Wu L."/>
            <person name="Ma J."/>
        </authorList>
    </citation>
    <scope>NUCLEOTIDE SEQUENCE [LARGE SCALE GENOMIC DNA]</scope>
    <source>
        <strain evidence="9">KCTC 42217</strain>
    </source>
</reference>
<protein>
    <recommendedName>
        <fullName evidence="6">ATP-dependent Clp protease proteolytic subunit</fullName>
    </recommendedName>
</protein>
<feature type="region of interest" description="Disordered" evidence="7">
    <location>
        <begin position="325"/>
        <end position="349"/>
    </location>
</feature>
<gene>
    <name evidence="8" type="ORF">ACFSJU_14845</name>
</gene>
<dbReference type="Gene3D" id="3.90.226.10">
    <property type="entry name" value="2-enoyl-CoA Hydratase, Chain A, domain 1"/>
    <property type="match status" value="1"/>
</dbReference>
<dbReference type="CDD" id="cd07016">
    <property type="entry name" value="S14_ClpP_1"/>
    <property type="match status" value="1"/>
</dbReference>
<dbReference type="Pfam" id="PF00574">
    <property type="entry name" value="CLP_protease"/>
    <property type="match status" value="1"/>
</dbReference>
<dbReference type="GO" id="GO:0006508">
    <property type="term" value="P:proteolysis"/>
    <property type="evidence" value="ECO:0007669"/>
    <property type="project" value="UniProtKB-KW"/>
</dbReference>
<evidence type="ECO:0000256" key="2">
    <source>
        <dbReference type="ARBA" id="ARBA00022490"/>
    </source>
</evidence>
<sequence>MKKPLHLVVSNAAEKSAKIYLYGIIGDYWTDSPLTADRFVRELTVLEGKGISRVDVHINSVGGSVFDGLGICNAIKSSKLDIHTWNDGLAASMGSAILCSAKTGKRHLAKQSVTMIHSASTIAWGNSQDMQDTADYLKTFDTVLAGFYSDASGKTVEEIQKQFFDYKDHWLSAQETEAFGFATVEDYESEAEVPENITNMSFDKVAALYKSNLPTNSQKTDMGLLTTNKFKTLSALAKVAVADLTADQLKPVQEEIEAEGIKGVSIVLDADLKETMDAAAKVEGLEAEIVTLKASADKVTGLEAQVAKIAGLEATIAEQKKKLDAVVTDPTAPSTEETDETPGDGKKDEEVLTAMDKEMNSINALFNLIP</sequence>
<dbReference type="NCBIfam" id="NF045542">
    <property type="entry name" value="Clp_rel_HeadMat"/>
    <property type="match status" value="1"/>
</dbReference>